<keyword evidence="1" id="KW-0808">Transferase</keyword>
<sequence length="58" mass="6260">MQRTNSERLHSEALEHIVGGVNSPSRSYKAVGGGAPIVMERARVPTSGMWTAINILII</sequence>
<protein>
    <submittedName>
        <fullName evidence="1">Glutamate-1-semialdehyde aminotransferase</fullName>
    </submittedName>
</protein>
<keyword evidence="2" id="KW-1185">Reference proteome</keyword>
<dbReference type="AlphaFoldDB" id="W4RQ65"/>
<evidence type="ECO:0000313" key="2">
    <source>
        <dbReference type="Proteomes" id="UP000018949"/>
    </source>
</evidence>
<reference evidence="1 2" key="1">
    <citation type="submission" date="2013-12" db="EMBL/GenBank/DDBJ databases">
        <title>NBRP : Genome information of microbial organism related human and environment.</title>
        <authorList>
            <person name="Hattori M."/>
            <person name="Oshima K."/>
            <person name="Inaba H."/>
            <person name="Suda W."/>
            <person name="Sakamoto M."/>
            <person name="Iino T."/>
            <person name="Kitahara M."/>
            <person name="Oshida Y."/>
            <person name="Iida T."/>
            <person name="Kudo T."/>
            <person name="Itoh T."/>
            <person name="Ahmed I."/>
            <person name="Ohkuma M."/>
        </authorList>
    </citation>
    <scope>NUCLEOTIDE SEQUENCE [LARGE SCALE GENOMIC DNA]</scope>
    <source>
        <strain evidence="1 2">JCM 21738</strain>
    </source>
</reference>
<dbReference type="Proteomes" id="UP000018949">
    <property type="component" value="Unassembled WGS sequence"/>
</dbReference>
<comment type="caution">
    <text evidence="1">The sequence shown here is derived from an EMBL/GenBank/DDBJ whole genome shotgun (WGS) entry which is preliminary data.</text>
</comment>
<dbReference type="GO" id="GO:0008483">
    <property type="term" value="F:transaminase activity"/>
    <property type="evidence" value="ECO:0007669"/>
    <property type="project" value="UniProtKB-KW"/>
</dbReference>
<organism evidence="1 2">
    <name type="scientific">Mesobacillus boroniphilus JCM 21738</name>
    <dbReference type="NCBI Taxonomy" id="1294265"/>
    <lineage>
        <taxon>Bacteria</taxon>
        <taxon>Bacillati</taxon>
        <taxon>Bacillota</taxon>
        <taxon>Bacilli</taxon>
        <taxon>Bacillales</taxon>
        <taxon>Bacillaceae</taxon>
        <taxon>Mesobacillus</taxon>
    </lineage>
</organism>
<accession>W4RQ65</accession>
<dbReference type="InterPro" id="IPR015422">
    <property type="entry name" value="PyrdxlP-dep_Trfase_small"/>
</dbReference>
<name>W4RQ65_9BACI</name>
<gene>
    <name evidence="1" type="ORF">JCM21738_3333</name>
</gene>
<evidence type="ECO:0000313" key="1">
    <source>
        <dbReference type="EMBL" id="GAE46431.1"/>
    </source>
</evidence>
<dbReference type="Gene3D" id="3.90.1150.10">
    <property type="entry name" value="Aspartate Aminotransferase, domain 1"/>
    <property type="match status" value="1"/>
</dbReference>
<dbReference type="EMBL" id="BAUW01000044">
    <property type="protein sequence ID" value="GAE46431.1"/>
    <property type="molecule type" value="Genomic_DNA"/>
</dbReference>
<proteinExistence type="predicted"/>
<dbReference type="eggNOG" id="COG0001">
    <property type="taxonomic scope" value="Bacteria"/>
</dbReference>
<keyword evidence="1" id="KW-0032">Aminotransferase</keyword>